<reference evidence="8 9" key="1">
    <citation type="submission" date="2024-01" db="EMBL/GenBank/DDBJ databases">
        <authorList>
            <person name="Allen C."/>
            <person name="Tagirdzhanova G."/>
        </authorList>
    </citation>
    <scope>NUCLEOTIDE SEQUENCE [LARGE SCALE GENOMIC DNA]</scope>
</reference>
<evidence type="ECO:0000256" key="3">
    <source>
        <dbReference type="ARBA" id="ARBA00022723"/>
    </source>
</evidence>
<dbReference type="PANTHER" id="PTHR13204:SF1">
    <property type="entry name" value="ESTER HYDROLASE C11ORF54"/>
    <property type="match status" value="1"/>
</dbReference>
<evidence type="ECO:0000256" key="6">
    <source>
        <dbReference type="ARBA" id="ARBA00023242"/>
    </source>
</evidence>
<keyword evidence="5" id="KW-0862">Zinc</keyword>
<name>A0ABP0CTC5_9PEZI</name>
<dbReference type="SUPFAM" id="SSF117856">
    <property type="entry name" value="AF0104/ALDC/Ptd012-like"/>
    <property type="match status" value="1"/>
</dbReference>
<evidence type="ECO:0000256" key="4">
    <source>
        <dbReference type="ARBA" id="ARBA00022801"/>
    </source>
</evidence>
<dbReference type="Proteomes" id="UP001642406">
    <property type="component" value="Unassembled WGS sequence"/>
</dbReference>
<dbReference type="InterPro" id="IPR015021">
    <property type="entry name" value="C11orf54_DUF1907"/>
</dbReference>
<comment type="caution">
    <text evidence="8">The sequence shown here is derived from an EMBL/GenBank/DDBJ whole genome shotgun (WGS) entry which is preliminary data.</text>
</comment>
<accession>A0ABP0CTC5</accession>
<keyword evidence="3" id="KW-0479">Metal-binding</keyword>
<dbReference type="CDD" id="cd17298">
    <property type="entry name" value="DUF1907"/>
    <property type="match status" value="1"/>
</dbReference>
<sequence>MALWNTKKHVLSPPSLQELVEVLQNGLEDHFETVSVEVTRSPDLREAPFYLASEGISGNERIGDIGGSQNLRPFPRLDHKYSIRDLMDLMEMGDGLVIGAGAGPFHHVGVNTELMPNISFKDGTPNIQTRFAKVRPAEDSDTVRDLETSTLAHTCCPLPTSADSALLTNLYGSDGVPGDVLKIVAKGRKGTVDFAESIREALHAKYSQTVSLGGVFVLHKGKAKIHVMPDFSKEARPLKGKDNWLKFFNVSAPLTCLSVLHVNDPGLRLHPQHTHCFSEHGEGGHFHHDSTPADAEYEAYFNTAKAIYRIDGPDELYE</sequence>
<keyword evidence="6" id="KW-0539">Nucleus</keyword>
<dbReference type="Pfam" id="PF08925">
    <property type="entry name" value="DUF1907"/>
    <property type="match status" value="1"/>
</dbReference>
<evidence type="ECO:0000259" key="7">
    <source>
        <dbReference type="SMART" id="SM01168"/>
    </source>
</evidence>
<evidence type="ECO:0000256" key="2">
    <source>
        <dbReference type="ARBA" id="ARBA00011245"/>
    </source>
</evidence>
<keyword evidence="4" id="KW-0378">Hydrolase</keyword>
<organism evidence="8 9">
    <name type="scientific">Sporothrix bragantina</name>
    <dbReference type="NCBI Taxonomy" id="671064"/>
    <lineage>
        <taxon>Eukaryota</taxon>
        <taxon>Fungi</taxon>
        <taxon>Dikarya</taxon>
        <taxon>Ascomycota</taxon>
        <taxon>Pezizomycotina</taxon>
        <taxon>Sordariomycetes</taxon>
        <taxon>Sordariomycetidae</taxon>
        <taxon>Ophiostomatales</taxon>
        <taxon>Ophiostomataceae</taxon>
        <taxon>Sporothrix</taxon>
    </lineage>
</organism>
<dbReference type="SMART" id="SM01168">
    <property type="entry name" value="DUF1907"/>
    <property type="match status" value="1"/>
</dbReference>
<evidence type="ECO:0000256" key="5">
    <source>
        <dbReference type="ARBA" id="ARBA00022833"/>
    </source>
</evidence>
<comment type="subunit">
    <text evidence="2">Monomer.</text>
</comment>
<protein>
    <recommendedName>
        <fullName evidence="7">DUF1907 domain-containing protein</fullName>
    </recommendedName>
</protein>
<dbReference type="PANTHER" id="PTHR13204">
    <property type="entry name" value="PTD012 PROTEIN"/>
    <property type="match status" value="1"/>
</dbReference>
<gene>
    <name evidence="8" type="ORF">SBRCBS47491_009276</name>
</gene>
<feature type="domain" description="DUF1907" evidence="7">
    <location>
        <begin position="22"/>
        <end position="310"/>
    </location>
</feature>
<evidence type="ECO:0000313" key="8">
    <source>
        <dbReference type="EMBL" id="CAK7235387.1"/>
    </source>
</evidence>
<comment type="subcellular location">
    <subcellularLocation>
        <location evidence="1">Nucleus</location>
    </subcellularLocation>
</comment>
<proteinExistence type="predicted"/>
<evidence type="ECO:0000256" key="1">
    <source>
        <dbReference type="ARBA" id="ARBA00004123"/>
    </source>
</evidence>
<evidence type="ECO:0000313" key="9">
    <source>
        <dbReference type="Proteomes" id="UP001642406"/>
    </source>
</evidence>
<dbReference type="EMBL" id="CAWUHC010000141">
    <property type="protein sequence ID" value="CAK7235387.1"/>
    <property type="molecule type" value="Genomic_DNA"/>
</dbReference>
<keyword evidence="9" id="KW-1185">Reference proteome</keyword>